<proteinExistence type="predicted"/>
<gene>
    <name evidence="2" type="ORF">THAOC_26714</name>
</gene>
<comment type="caution">
    <text evidence="2">The sequence shown here is derived from an EMBL/GenBank/DDBJ whole genome shotgun (WGS) entry which is preliminary data.</text>
</comment>
<evidence type="ECO:0000313" key="3">
    <source>
        <dbReference type="Proteomes" id="UP000266841"/>
    </source>
</evidence>
<dbReference type="AlphaFoldDB" id="K0RJB5"/>
<reference evidence="2 3" key="1">
    <citation type="journal article" date="2012" name="Genome Biol.">
        <title>Genome and low-iron response of an oceanic diatom adapted to chronic iron limitation.</title>
        <authorList>
            <person name="Lommer M."/>
            <person name="Specht M."/>
            <person name="Roy A.S."/>
            <person name="Kraemer L."/>
            <person name="Andreson R."/>
            <person name="Gutowska M.A."/>
            <person name="Wolf J."/>
            <person name="Bergner S.V."/>
            <person name="Schilhabel M.B."/>
            <person name="Klostermeier U.C."/>
            <person name="Beiko R.G."/>
            <person name="Rosenstiel P."/>
            <person name="Hippler M."/>
            <person name="Laroche J."/>
        </authorList>
    </citation>
    <scope>NUCLEOTIDE SEQUENCE [LARGE SCALE GENOMIC DNA]</scope>
    <source>
        <strain evidence="2 3">CCMP1005</strain>
    </source>
</reference>
<feature type="compositionally biased region" description="Low complexity" evidence="1">
    <location>
        <begin position="206"/>
        <end position="222"/>
    </location>
</feature>
<sequence>MTPVEGREDTAAETSTCGGLDRGSNTVVLRAIYCGERNTTVCTVDLGSVSNLERANSQPTAAHGTVEVDGANCLSRTFITFIKIAISGESVHGELPPAIISSMGTILSSSNEMVTRAPQEDSLFIAEAKSLHGRKRKPLPRYGSSDESMGRTGLPGKQHKDKESSSSSSTSSSKRARTKPPQLKPGGPRMATASVITSSSRPTRKSAVAARSTIRRSISSGGVDHGKEEDATLSFDQKCKLIKSPVRRKRTGNSEKKVEKKAGFVDIYLMGIDGDERSSENHYDEETAWRYHNPPFPHDSVEQLTSIRSAFAQQLAPSTTSDDLKPIPPPHDLPSFPDTGLCTWSFDEDSRVLLADFRDLSHQKGGHTEKPHMEDEMFLFRMMERDDIT</sequence>
<keyword evidence="3" id="KW-1185">Reference proteome</keyword>
<evidence type="ECO:0000256" key="1">
    <source>
        <dbReference type="SAM" id="MobiDB-lite"/>
    </source>
</evidence>
<protein>
    <submittedName>
        <fullName evidence="2">Uncharacterized protein</fullName>
    </submittedName>
</protein>
<accession>K0RJB5</accession>
<dbReference type="Proteomes" id="UP000266841">
    <property type="component" value="Unassembled WGS sequence"/>
</dbReference>
<feature type="region of interest" description="Disordered" evidence="1">
    <location>
        <begin position="134"/>
        <end position="227"/>
    </location>
</feature>
<dbReference type="EMBL" id="AGNL01037039">
    <property type="protein sequence ID" value="EJK53773.1"/>
    <property type="molecule type" value="Genomic_DNA"/>
</dbReference>
<feature type="non-terminal residue" evidence="2">
    <location>
        <position position="389"/>
    </location>
</feature>
<name>K0RJB5_THAOC</name>
<organism evidence="2 3">
    <name type="scientific">Thalassiosira oceanica</name>
    <name type="common">Marine diatom</name>
    <dbReference type="NCBI Taxonomy" id="159749"/>
    <lineage>
        <taxon>Eukaryota</taxon>
        <taxon>Sar</taxon>
        <taxon>Stramenopiles</taxon>
        <taxon>Ochrophyta</taxon>
        <taxon>Bacillariophyta</taxon>
        <taxon>Coscinodiscophyceae</taxon>
        <taxon>Thalassiosirophycidae</taxon>
        <taxon>Thalassiosirales</taxon>
        <taxon>Thalassiosiraceae</taxon>
        <taxon>Thalassiosira</taxon>
    </lineage>
</organism>
<evidence type="ECO:0000313" key="2">
    <source>
        <dbReference type="EMBL" id="EJK53773.1"/>
    </source>
</evidence>